<dbReference type="OrthoDB" id="9812956at2"/>
<feature type="transmembrane region" description="Helical" evidence="13">
    <location>
        <begin position="361"/>
        <end position="383"/>
    </location>
</feature>
<evidence type="ECO:0000256" key="1">
    <source>
        <dbReference type="ARBA" id="ARBA00002510"/>
    </source>
</evidence>
<feature type="transmembrane region" description="Helical" evidence="13">
    <location>
        <begin position="281"/>
        <end position="310"/>
    </location>
</feature>
<feature type="transmembrane region" description="Helical" evidence="13">
    <location>
        <begin position="425"/>
        <end position="446"/>
    </location>
</feature>
<dbReference type="GO" id="GO:0032025">
    <property type="term" value="P:response to cobalt ion"/>
    <property type="evidence" value="ECO:0007669"/>
    <property type="project" value="TreeGrafter"/>
</dbReference>
<dbReference type="Proteomes" id="UP000322726">
    <property type="component" value="Chromosome"/>
</dbReference>
<evidence type="ECO:0000256" key="5">
    <source>
        <dbReference type="ARBA" id="ARBA00022475"/>
    </source>
</evidence>
<dbReference type="GO" id="GO:0010045">
    <property type="term" value="P:response to nickel cation"/>
    <property type="evidence" value="ECO:0007669"/>
    <property type="project" value="TreeGrafter"/>
</dbReference>
<keyword evidence="3" id="KW-0171">Cobalt transport</keyword>
<keyword evidence="9" id="KW-0406">Ion transport</keyword>
<comment type="subcellular location">
    <subcellularLocation>
        <location evidence="2 13">Cell membrane</location>
        <topology evidence="2 13">Multi-pass membrane protein</topology>
    </subcellularLocation>
</comment>
<evidence type="ECO:0000256" key="10">
    <source>
        <dbReference type="ARBA" id="ARBA00023112"/>
    </source>
</evidence>
<keyword evidence="11 13" id="KW-0472">Membrane</keyword>
<dbReference type="InterPro" id="IPR010412">
    <property type="entry name" value="DUF1007"/>
</dbReference>
<comment type="function">
    <text evidence="1">Efflux system for nickel and cobalt.</text>
</comment>
<dbReference type="PANTHER" id="PTHR40659:SF1">
    <property type="entry name" value="NICKEL_COBALT EFFLUX SYSTEM RCNA"/>
    <property type="match status" value="1"/>
</dbReference>
<accession>A0A5C2H998</accession>
<dbReference type="GO" id="GO:0046583">
    <property type="term" value="F:monoatomic cation efflux transmembrane transporter activity"/>
    <property type="evidence" value="ECO:0007669"/>
    <property type="project" value="TreeGrafter"/>
</dbReference>
<keyword evidence="7 13" id="KW-0812">Transmembrane</keyword>
<keyword evidence="8 13" id="KW-1133">Transmembrane helix</keyword>
<evidence type="ECO:0000256" key="7">
    <source>
        <dbReference type="ARBA" id="ARBA00022692"/>
    </source>
</evidence>
<evidence type="ECO:0000256" key="3">
    <source>
        <dbReference type="ARBA" id="ARBA00022426"/>
    </source>
</evidence>
<dbReference type="InterPro" id="IPR051224">
    <property type="entry name" value="NiCoT_RcnA"/>
</dbReference>
<dbReference type="Pfam" id="PF06226">
    <property type="entry name" value="DUF1007"/>
    <property type="match status" value="1"/>
</dbReference>
<dbReference type="RefSeq" id="WP_130232753.1">
    <property type="nucleotide sequence ID" value="NZ_BMEF01000002.1"/>
</dbReference>
<dbReference type="GO" id="GO:0005886">
    <property type="term" value="C:plasma membrane"/>
    <property type="evidence" value="ECO:0007669"/>
    <property type="project" value="UniProtKB-SubCell"/>
</dbReference>
<evidence type="ECO:0000256" key="11">
    <source>
        <dbReference type="ARBA" id="ARBA00023136"/>
    </source>
</evidence>
<dbReference type="KEGG" id="apai:APAC_0649"/>
<sequence length="450" mass="51174">MIRIIFLTLLFTNLINACSLCAVYSPRTDVSIHIKADKEEIKTAKVTWTFAAAFSDELLKLYDLNLDETFDEKELTMIEDALLAYIETKNFLTFISYDKDIQKESRKVDVTNYKFSFDGKSLSFDYEIRLNYKIIDKNKLHIRIHDDGAYFLILFDKNKQFFNIPYKVKKEYKPNNITYTIDAPSLANSNIITKDENVKSIEEPTLEEKLTVEEKKKELTFLEKYTKEIKRYLIEIEKGEDKLALVFLLFASFIYGVIHALGPGHGKALAFSYFSAQKSSFIQAFSISLATAFVHIIGAFILVVVSVFVLQSVLNSFIEDSISYLTSLCAVLIMILSLYILYKKLKKKSCDCCKRKKQDLFFVLTAGLIPCPGTVLLFVYAFILETYLSVLLASIAISLGMGIVIFASSFLGLSLNKVSAKSHKLINFLEIVAPIFMFILGVFLLFGSTI</sequence>
<reference evidence="14 15" key="2">
    <citation type="submission" date="2019-09" db="EMBL/GenBank/DDBJ databases">
        <title>Complete genome sequencing of four Arcobacter species reveals a diverse suite of mobile elements.</title>
        <authorList>
            <person name="Miller W.G."/>
            <person name="Yee E."/>
            <person name="Bono J.L."/>
        </authorList>
    </citation>
    <scope>NUCLEOTIDE SEQUENCE [LARGE SCALE GENOMIC DNA]</scope>
    <source>
        <strain evidence="14 15">LMG 26638</strain>
    </source>
</reference>
<feature type="transmembrane region" description="Helical" evidence="13">
    <location>
        <begin position="243"/>
        <end position="261"/>
    </location>
</feature>
<comment type="similarity">
    <text evidence="13">Belongs to the NiCoT transporter (TC 2.A.52) family.</text>
</comment>
<organism evidence="14 15">
    <name type="scientific">Malaciobacter pacificus</name>
    <dbReference type="NCBI Taxonomy" id="1080223"/>
    <lineage>
        <taxon>Bacteria</taxon>
        <taxon>Pseudomonadati</taxon>
        <taxon>Campylobacterota</taxon>
        <taxon>Epsilonproteobacteria</taxon>
        <taxon>Campylobacterales</taxon>
        <taxon>Arcobacteraceae</taxon>
        <taxon>Malaciobacter</taxon>
    </lineage>
</organism>
<proteinExistence type="inferred from homology"/>
<feature type="transmembrane region" description="Helical" evidence="13">
    <location>
        <begin position="389"/>
        <end position="413"/>
    </location>
</feature>
<name>A0A5C2H998_9BACT</name>
<dbReference type="PANTHER" id="PTHR40659">
    <property type="entry name" value="NICKEL/COBALT EFFLUX SYSTEM RCNA"/>
    <property type="match status" value="1"/>
</dbReference>
<evidence type="ECO:0000256" key="12">
    <source>
        <dbReference type="ARBA" id="ARBA00023285"/>
    </source>
</evidence>
<evidence type="ECO:0000313" key="14">
    <source>
        <dbReference type="EMBL" id="QEP33796.1"/>
    </source>
</evidence>
<keyword evidence="10" id="KW-0921">Nickel transport</keyword>
<evidence type="ECO:0000256" key="4">
    <source>
        <dbReference type="ARBA" id="ARBA00022448"/>
    </source>
</evidence>
<dbReference type="EMBL" id="CP035928">
    <property type="protein sequence ID" value="QEP33796.1"/>
    <property type="molecule type" value="Genomic_DNA"/>
</dbReference>
<reference evidence="14 15" key="3">
    <citation type="submission" date="2019-09" db="EMBL/GenBank/DDBJ databases">
        <title>Taxonomic note: a critical rebuttal of the proposed division of the genus Arcobacter into six genera, emended descriptions of Arcobacter anaerophilus and the genus Arcobacter, and an assessment of genus-level boundaries for Epsilonproteobacteria using in silico genomic comparator tools.</title>
        <authorList>
            <person name="On S.L.W."/>
            <person name="Miller W.G."/>
            <person name="Biggs P."/>
            <person name="Cornelius A."/>
            <person name="Vandamme P."/>
        </authorList>
    </citation>
    <scope>NUCLEOTIDE SEQUENCE [LARGE SCALE GENOMIC DNA]</scope>
    <source>
        <strain evidence="14 15">LMG 26638</strain>
    </source>
</reference>
<keyword evidence="4 13" id="KW-0813">Transport</keyword>
<dbReference type="GO" id="GO:0006824">
    <property type="term" value="P:cobalt ion transport"/>
    <property type="evidence" value="ECO:0007669"/>
    <property type="project" value="UniProtKB-KW"/>
</dbReference>
<feature type="transmembrane region" description="Helical" evidence="13">
    <location>
        <begin position="322"/>
        <end position="341"/>
    </location>
</feature>
<keyword evidence="6" id="KW-0533">Nickel</keyword>
<evidence type="ECO:0000256" key="9">
    <source>
        <dbReference type="ARBA" id="ARBA00023065"/>
    </source>
</evidence>
<dbReference type="GO" id="GO:0015099">
    <property type="term" value="F:nickel cation transmembrane transporter activity"/>
    <property type="evidence" value="ECO:0007669"/>
    <property type="project" value="UniProtKB-UniRule"/>
</dbReference>
<keyword evidence="12" id="KW-0170">Cobalt</keyword>
<dbReference type="InterPro" id="IPR011541">
    <property type="entry name" value="Ni/Co_transpt_high_affinity"/>
</dbReference>
<keyword evidence="15" id="KW-1185">Reference proteome</keyword>
<dbReference type="Pfam" id="PF03824">
    <property type="entry name" value="NicO"/>
    <property type="match status" value="1"/>
</dbReference>
<evidence type="ECO:0000256" key="6">
    <source>
        <dbReference type="ARBA" id="ARBA00022596"/>
    </source>
</evidence>
<evidence type="ECO:0000256" key="2">
    <source>
        <dbReference type="ARBA" id="ARBA00004651"/>
    </source>
</evidence>
<dbReference type="AlphaFoldDB" id="A0A5C2H998"/>
<gene>
    <name evidence="14" type="ORF">APAC_0649</name>
</gene>
<evidence type="ECO:0000256" key="13">
    <source>
        <dbReference type="RuleBase" id="RU362101"/>
    </source>
</evidence>
<evidence type="ECO:0000313" key="15">
    <source>
        <dbReference type="Proteomes" id="UP000322726"/>
    </source>
</evidence>
<reference evidence="15" key="1">
    <citation type="submission" date="2019-09" db="EMBL/GenBank/DDBJ databases">
        <title>Complete genome sequencing of four Arcobacter species reveals a diverse suite of mobile elements.</title>
        <authorList>
            <person name="On S.L.W."/>
            <person name="Miller W.G."/>
            <person name="Biggs P."/>
            <person name="Cornelius A."/>
            <person name="Vandamme P."/>
        </authorList>
    </citation>
    <scope>NUCLEOTIDE SEQUENCE [LARGE SCALE GENOMIC DNA]</scope>
    <source>
        <strain evidence="15">LMG 26638</strain>
    </source>
</reference>
<evidence type="ECO:0000256" key="8">
    <source>
        <dbReference type="ARBA" id="ARBA00022989"/>
    </source>
</evidence>
<protein>
    <recommendedName>
        <fullName evidence="13">Nickel/cobalt efflux system</fullName>
    </recommendedName>
</protein>
<keyword evidence="5" id="KW-1003">Cell membrane</keyword>